<reference evidence="1 2" key="1">
    <citation type="submission" date="2019-07" db="EMBL/GenBank/DDBJ databases">
        <title>Whole genome shotgun sequence of Thiobacillus plumbophilus NBRC 107929.</title>
        <authorList>
            <person name="Hosoyama A."/>
            <person name="Uohara A."/>
            <person name="Ohji S."/>
            <person name="Ichikawa N."/>
        </authorList>
    </citation>
    <scope>NUCLEOTIDE SEQUENCE [LARGE SCALE GENOMIC DNA]</scope>
    <source>
        <strain evidence="1 2">NBRC 107929</strain>
    </source>
</reference>
<evidence type="ECO:0008006" key="3">
    <source>
        <dbReference type="Google" id="ProtNLM"/>
    </source>
</evidence>
<dbReference type="Proteomes" id="UP000321337">
    <property type="component" value="Unassembled WGS sequence"/>
</dbReference>
<evidence type="ECO:0000313" key="2">
    <source>
        <dbReference type="Proteomes" id="UP000321337"/>
    </source>
</evidence>
<dbReference type="EMBL" id="BKAD01000018">
    <property type="protein sequence ID" value="GEP30768.1"/>
    <property type="molecule type" value="Genomic_DNA"/>
</dbReference>
<name>A0A512L8G3_9PROT</name>
<protein>
    <recommendedName>
        <fullName evidence="3">DUF3330 domain-containing protein</fullName>
    </recommendedName>
</protein>
<comment type="caution">
    <text evidence="1">The sequence shown here is derived from an EMBL/GenBank/DDBJ whole genome shotgun (WGS) entry which is preliminary data.</text>
</comment>
<gene>
    <name evidence="1" type="ORF">TPL01_19060</name>
</gene>
<sequence length="75" mass="8251">MKIPRNVNPNGGEILPCVEDTECEITSCAVCMVEIPASVARNEEATDYIQHFCGLDCLEIWKREKGQEPPAESAA</sequence>
<proteinExistence type="predicted"/>
<dbReference type="InterPro" id="IPR021767">
    <property type="entry name" value="TnpM"/>
</dbReference>
<dbReference type="AlphaFoldDB" id="A0A512L8G3"/>
<dbReference type="OrthoDB" id="9813903at2"/>
<accession>A0A512L8G3</accession>
<keyword evidence="2" id="KW-1185">Reference proteome</keyword>
<dbReference type="Pfam" id="PF11809">
    <property type="entry name" value="DUF3330"/>
    <property type="match status" value="1"/>
</dbReference>
<dbReference type="RefSeq" id="WP_147073142.1">
    <property type="nucleotide sequence ID" value="NZ_AP021884.1"/>
</dbReference>
<evidence type="ECO:0000313" key="1">
    <source>
        <dbReference type="EMBL" id="GEP30768.1"/>
    </source>
</evidence>
<organism evidence="1 2">
    <name type="scientific">Sulfuriferula plumbiphila</name>
    <dbReference type="NCBI Taxonomy" id="171865"/>
    <lineage>
        <taxon>Bacteria</taxon>
        <taxon>Pseudomonadati</taxon>
        <taxon>Pseudomonadota</taxon>
        <taxon>Betaproteobacteria</taxon>
        <taxon>Nitrosomonadales</taxon>
        <taxon>Sulfuricellaceae</taxon>
        <taxon>Sulfuriferula</taxon>
    </lineage>
</organism>